<proteinExistence type="predicted"/>
<dbReference type="PANTHER" id="PTHR31973:SF195">
    <property type="entry name" value="MUDR FAMILY TRANSPOSASE"/>
    <property type="match status" value="1"/>
</dbReference>
<comment type="caution">
    <text evidence="3">The sequence shown here is derived from an EMBL/GenBank/DDBJ whole genome shotgun (WGS) entry which is preliminary data.</text>
</comment>
<gene>
    <name evidence="3" type="ORF">Ddye_021006</name>
</gene>
<evidence type="ECO:0000313" key="3">
    <source>
        <dbReference type="EMBL" id="KAK2645811.1"/>
    </source>
</evidence>
<dbReference type="InterPro" id="IPR018289">
    <property type="entry name" value="MULE_transposase_dom"/>
</dbReference>
<evidence type="ECO:0000256" key="1">
    <source>
        <dbReference type="SAM" id="MobiDB-lite"/>
    </source>
</evidence>
<organism evidence="3 4">
    <name type="scientific">Dipteronia dyeriana</name>
    <dbReference type="NCBI Taxonomy" id="168575"/>
    <lineage>
        <taxon>Eukaryota</taxon>
        <taxon>Viridiplantae</taxon>
        <taxon>Streptophyta</taxon>
        <taxon>Embryophyta</taxon>
        <taxon>Tracheophyta</taxon>
        <taxon>Spermatophyta</taxon>
        <taxon>Magnoliopsida</taxon>
        <taxon>eudicotyledons</taxon>
        <taxon>Gunneridae</taxon>
        <taxon>Pentapetalae</taxon>
        <taxon>rosids</taxon>
        <taxon>malvids</taxon>
        <taxon>Sapindales</taxon>
        <taxon>Sapindaceae</taxon>
        <taxon>Hippocastanoideae</taxon>
        <taxon>Acereae</taxon>
        <taxon>Dipteronia</taxon>
    </lineage>
</organism>
<dbReference type="Pfam" id="PF10551">
    <property type="entry name" value="MULE"/>
    <property type="match status" value="1"/>
</dbReference>
<dbReference type="Proteomes" id="UP001280121">
    <property type="component" value="Unassembled WGS sequence"/>
</dbReference>
<feature type="domain" description="MULE transposase" evidence="2">
    <location>
        <begin position="253"/>
        <end position="306"/>
    </location>
</feature>
<reference evidence="3" key="1">
    <citation type="journal article" date="2023" name="Plant J.">
        <title>Genome sequences and population genomics provide insights into the demographic history, inbreeding, and mutation load of two 'living fossil' tree species of Dipteronia.</title>
        <authorList>
            <person name="Feng Y."/>
            <person name="Comes H.P."/>
            <person name="Chen J."/>
            <person name="Zhu S."/>
            <person name="Lu R."/>
            <person name="Zhang X."/>
            <person name="Li P."/>
            <person name="Qiu J."/>
            <person name="Olsen K.M."/>
            <person name="Qiu Y."/>
        </authorList>
    </citation>
    <scope>NUCLEOTIDE SEQUENCE</scope>
    <source>
        <strain evidence="3">KIB01</strain>
    </source>
</reference>
<dbReference type="AlphaFoldDB" id="A0AAD9WWI0"/>
<name>A0AAD9WWI0_9ROSI</name>
<evidence type="ECO:0000313" key="4">
    <source>
        <dbReference type="Proteomes" id="UP001280121"/>
    </source>
</evidence>
<accession>A0AAD9WWI0</accession>
<feature type="compositionally biased region" description="Polar residues" evidence="1">
    <location>
        <begin position="35"/>
        <end position="76"/>
    </location>
</feature>
<sequence length="308" mass="34664">MKRHIKLLRGNIVVVKGLKIPCFGFSGSNNPLASQASPEFTSVGNKQATPASTTKHVVVDSSESIDTSGRFDSSTSDTEDKIGGGDDHGAVTVSNLEFYSIPAIRSVNVFQNSGDKGPLYKGQMFKDKTTLKQAVESYAFVERATMIGDLFPSKYRDLGHIIRLKDIVSKIKEQHDIHLSYNKAYRSKEQPLNQVFECAWESFQRLLSYFYVLKQANPETVTKIKTESQNWFKHGFMAIKASIEGFNYVIKPVICIDATHLKARTRGVLLVVVCKDGNEMIYHLAFGFANSECTESWTWFLKRLRKLI</sequence>
<feature type="region of interest" description="Disordered" evidence="1">
    <location>
        <begin position="35"/>
        <end position="86"/>
    </location>
</feature>
<dbReference type="EMBL" id="JANJYI010000006">
    <property type="protein sequence ID" value="KAK2645811.1"/>
    <property type="molecule type" value="Genomic_DNA"/>
</dbReference>
<evidence type="ECO:0000259" key="2">
    <source>
        <dbReference type="Pfam" id="PF10551"/>
    </source>
</evidence>
<keyword evidence="4" id="KW-1185">Reference proteome</keyword>
<protein>
    <recommendedName>
        <fullName evidence="2">MULE transposase domain-containing protein</fullName>
    </recommendedName>
</protein>
<dbReference type="PANTHER" id="PTHR31973">
    <property type="entry name" value="POLYPROTEIN, PUTATIVE-RELATED"/>
    <property type="match status" value="1"/>
</dbReference>